<dbReference type="EMBL" id="MYFO01000020">
    <property type="protein sequence ID" value="TFE86225.1"/>
    <property type="molecule type" value="Genomic_DNA"/>
</dbReference>
<dbReference type="Gene3D" id="1.10.10.60">
    <property type="entry name" value="Homeodomain-like"/>
    <property type="match status" value="2"/>
</dbReference>
<evidence type="ECO:0000256" key="8">
    <source>
        <dbReference type="PROSITE-ProRule" id="PRU00169"/>
    </source>
</evidence>
<gene>
    <name evidence="11" type="ORF">B5M42_15385</name>
</gene>
<dbReference type="InterPro" id="IPR011006">
    <property type="entry name" value="CheY-like_superfamily"/>
</dbReference>
<dbReference type="PROSITE" id="PS50110">
    <property type="entry name" value="RESPONSE_REGULATORY"/>
    <property type="match status" value="1"/>
</dbReference>
<evidence type="ECO:0000256" key="2">
    <source>
        <dbReference type="ARBA" id="ARBA00022490"/>
    </source>
</evidence>
<keyword evidence="2" id="KW-0963">Cytoplasm</keyword>
<dbReference type="SMART" id="SM00342">
    <property type="entry name" value="HTH_ARAC"/>
    <property type="match status" value="1"/>
</dbReference>
<evidence type="ECO:0000256" key="4">
    <source>
        <dbReference type="ARBA" id="ARBA00023012"/>
    </source>
</evidence>
<evidence type="ECO:0000256" key="5">
    <source>
        <dbReference type="ARBA" id="ARBA00023015"/>
    </source>
</evidence>
<dbReference type="PRINTS" id="PR00032">
    <property type="entry name" value="HTHARAC"/>
</dbReference>
<dbReference type="SUPFAM" id="SSF46689">
    <property type="entry name" value="Homeodomain-like"/>
    <property type="match status" value="1"/>
</dbReference>
<keyword evidence="5" id="KW-0805">Transcription regulation</keyword>
<name>A0A4Y8PY64_9BACL</name>
<dbReference type="OrthoDB" id="9794370at2"/>
<keyword evidence="3 8" id="KW-0597">Phosphoprotein</keyword>
<sequence length="552" mass="62791">MLQILLVDDEPFVVDDLSITVPWSDLGYEQVHVAYSGQMALDILQINPIDVVLSDISMPEMNGLQLIGHIRSRWKHIKCVLLTGYAEFDYARKAIELQASRYLLKPLSDEELVEVLGELREEIRREWDTLASYQLTMQTLREHLPLLRDKLLNGLLQGRRFAHSQLAEQLSKYQLAFKTDAPAALMIVRLEDYFQKHDTDSLLLFEYAIVNIAGELFGQHFQLWSCKDAHDYIVFLLQPKADERGGAAFGGEADEAQMWLIQTACQLQRNVNALLKGEISVVTTEWGLFPAAVGDMYQTAIATIRQYIGQETSVFLTAGQAPPAHKVPALLALYEPPTLLHLFEASRWDAIHDKLQAVFEELKERNAHSAEHLREARSSLETAFYYIAHKNNKLLAEIVGDALEEGKIFHSPDRLADWAAHIVGKLKEHFETERKDLRAGLIEQVHAYVDSHLSYISLQAIADHVGLHPVYLSKVYKTMTGKSIGDYLFQLKMEKAAHLLTSSELKIYEIAAELGYSSAHYFIKLFKDYSRMTPQEYRDRAAPHKSTKSNNP</sequence>
<dbReference type="Pfam" id="PF00072">
    <property type="entry name" value="Response_reg"/>
    <property type="match status" value="1"/>
</dbReference>
<keyword evidence="7" id="KW-0804">Transcription</keyword>
<evidence type="ECO:0000256" key="6">
    <source>
        <dbReference type="ARBA" id="ARBA00023125"/>
    </source>
</evidence>
<evidence type="ECO:0000313" key="11">
    <source>
        <dbReference type="EMBL" id="TFE86225.1"/>
    </source>
</evidence>
<organism evidence="11 12">
    <name type="scientific">Paenibacillus athensensis</name>
    <dbReference type="NCBI Taxonomy" id="1967502"/>
    <lineage>
        <taxon>Bacteria</taxon>
        <taxon>Bacillati</taxon>
        <taxon>Bacillota</taxon>
        <taxon>Bacilli</taxon>
        <taxon>Bacillales</taxon>
        <taxon>Paenibacillaceae</taxon>
        <taxon>Paenibacillus</taxon>
    </lineage>
</organism>
<dbReference type="PANTHER" id="PTHR42713:SF3">
    <property type="entry name" value="TRANSCRIPTIONAL REGULATORY PROTEIN HPTR"/>
    <property type="match status" value="1"/>
</dbReference>
<dbReference type="Proteomes" id="UP000298246">
    <property type="component" value="Unassembled WGS sequence"/>
</dbReference>
<comment type="subcellular location">
    <subcellularLocation>
        <location evidence="1">Cytoplasm</location>
    </subcellularLocation>
</comment>
<evidence type="ECO:0000259" key="9">
    <source>
        <dbReference type="PROSITE" id="PS01124"/>
    </source>
</evidence>
<evidence type="ECO:0000259" key="10">
    <source>
        <dbReference type="PROSITE" id="PS50110"/>
    </source>
</evidence>
<keyword evidence="12" id="KW-1185">Reference proteome</keyword>
<dbReference type="GO" id="GO:0005737">
    <property type="term" value="C:cytoplasm"/>
    <property type="evidence" value="ECO:0007669"/>
    <property type="project" value="UniProtKB-SubCell"/>
</dbReference>
<feature type="modified residue" description="4-aspartylphosphate" evidence="8">
    <location>
        <position position="55"/>
    </location>
</feature>
<evidence type="ECO:0008006" key="13">
    <source>
        <dbReference type="Google" id="ProtNLM"/>
    </source>
</evidence>
<evidence type="ECO:0000256" key="7">
    <source>
        <dbReference type="ARBA" id="ARBA00023163"/>
    </source>
</evidence>
<dbReference type="PROSITE" id="PS00041">
    <property type="entry name" value="HTH_ARAC_FAMILY_1"/>
    <property type="match status" value="1"/>
</dbReference>
<dbReference type="Gene3D" id="3.40.50.2300">
    <property type="match status" value="1"/>
</dbReference>
<feature type="domain" description="Response regulatory" evidence="10">
    <location>
        <begin position="3"/>
        <end position="120"/>
    </location>
</feature>
<dbReference type="SUPFAM" id="SSF52172">
    <property type="entry name" value="CheY-like"/>
    <property type="match status" value="1"/>
</dbReference>
<dbReference type="AlphaFoldDB" id="A0A4Y8PY64"/>
<keyword evidence="6" id="KW-0238">DNA-binding</keyword>
<dbReference type="PANTHER" id="PTHR42713">
    <property type="entry name" value="HISTIDINE KINASE-RELATED"/>
    <property type="match status" value="1"/>
</dbReference>
<dbReference type="InterPro" id="IPR018060">
    <property type="entry name" value="HTH_AraC"/>
</dbReference>
<dbReference type="CDD" id="cd17536">
    <property type="entry name" value="REC_YesN-like"/>
    <property type="match status" value="1"/>
</dbReference>
<dbReference type="PROSITE" id="PS01124">
    <property type="entry name" value="HTH_ARAC_FAMILY_2"/>
    <property type="match status" value="1"/>
</dbReference>
<evidence type="ECO:0000313" key="12">
    <source>
        <dbReference type="Proteomes" id="UP000298246"/>
    </source>
</evidence>
<dbReference type="GO" id="GO:0043565">
    <property type="term" value="F:sequence-specific DNA binding"/>
    <property type="evidence" value="ECO:0007669"/>
    <property type="project" value="InterPro"/>
</dbReference>
<protein>
    <recommendedName>
        <fullName evidence="13">AraC family transcriptional regulator</fullName>
    </recommendedName>
</protein>
<dbReference type="InterPro" id="IPR009057">
    <property type="entry name" value="Homeodomain-like_sf"/>
</dbReference>
<dbReference type="Pfam" id="PF12833">
    <property type="entry name" value="HTH_18"/>
    <property type="match status" value="1"/>
</dbReference>
<dbReference type="SMART" id="SM00448">
    <property type="entry name" value="REC"/>
    <property type="match status" value="1"/>
</dbReference>
<evidence type="ECO:0000256" key="1">
    <source>
        <dbReference type="ARBA" id="ARBA00004496"/>
    </source>
</evidence>
<dbReference type="GO" id="GO:0003700">
    <property type="term" value="F:DNA-binding transcription factor activity"/>
    <property type="evidence" value="ECO:0007669"/>
    <property type="project" value="InterPro"/>
</dbReference>
<proteinExistence type="predicted"/>
<dbReference type="RefSeq" id="WP_134754372.1">
    <property type="nucleotide sequence ID" value="NZ_MYFO02000005.1"/>
</dbReference>
<evidence type="ECO:0000256" key="3">
    <source>
        <dbReference type="ARBA" id="ARBA00022553"/>
    </source>
</evidence>
<reference evidence="11 12" key="1">
    <citation type="submission" date="2017-03" db="EMBL/GenBank/DDBJ databases">
        <title>Isolation of Levoglucosan Utilizing Bacteria.</title>
        <authorList>
            <person name="Arya A.S."/>
        </authorList>
    </citation>
    <scope>NUCLEOTIDE SEQUENCE [LARGE SCALE GENOMIC DNA]</scope>
    <source>
        <strain evidence="11 12">MEC069</strain>
    </source>
</reference>
<accession>A0A4Y8PY64</accession>
<comment type="caution">
    <text evidence="11">The sequence shown here is derived from an EMBL/GenBank/DDBJ whole genome shotgun (WGS) entry which is preliminary data.</text>
</comment>
<dbReference type="InterPro" id="IPR001789">
    <property type="entry name" value="Sig_transdc_resp-reg_receiver"/>
</dbReference>
<dbReference type="GO" id="GO:0000160">
    <property type="term" value="P:phosphorelay signal transduction system"/>
    <property type="evidence" value="ECO:0007669"/>
    <property type="project" value="UniProtKB-KW"/>
</dbReference>
<dbReference type="InterPro" id="IPR020449">
    <property type="entry name" value="Tscrpt_reg_AraC-type_HTH"/>
</dbReference>
<dbReference type="InterPro" id="IPR051552">
    <property type="entry name" value="HptR"/>
</dbReference>
<feature type="domain" description="HTH araC/xylS-type" evidence="9">
    <location>
        <begin position="443"/>
        <end position="540"/>
    </location>
</feature>
<keyword evidence="4" id="KW-0902">Two-component regulatory system</keyword>
<dbReference type="InterPro" id="IPR018062">
    <property type="entry name" value="HTH_AraC-typ_CS"/>
</dbReference>